<accession>A0ABQ2GPS8</accession>
<feature type="active site" evidence="5">
    <location>
        <position position="20"/>
    </location>
</feature>
<dbReference type="PROSITE" id="PS51160">
    <property type="entry name" value="ACYLPHOSPHATASE_3"/>
    <property type="match status" value="1"/>
</dbReference>
<comment type="similarity">
    <text evidence="1 6">Belongs to the acylphosphatase family.</text>
</comment>
<dbReference type="PANTHER" id="PTHR47268:SF4">
    <property type="entry name" value="ACYLPHOSPHATASE"/>
    <property type="match status" value="1"/>
</dbReference>
<dbReference type="Proteomes" id="UP000616499">
    <property type="component" value="Unassembled WGS sequence"/>
</dbReference>
<evidence type="ECO:0000313" key="8">
    <source>
        <dbReference type="EMBL" id="GGM05615.1"/>
    </source>
</evidence>
<organism evidence="8 9">
    <name type="scientific">Pseudomonas asuensis</name>
    <dbReference type="NCBI Taxonomy" id="1825787"/>
    <lineage>
        <taxon>Bacteria</taxon>
        <taxon>Pseudomonadati</taxon>
        <taxon>Pseudomonadota</taxon>
        <taxon>Gammaproteobacteria</taxon>
        <taxon>Pseudomonadales</taxon>
        <taxon>Pseudomonadaceae</taxon>
        <taxon>Pseudomonas</taxon>
    </lineage>
</organism>
<keyword evidence="9" id="KW-1185">Reference proteome</keyword>
<evidence type="ECO:0000256" key="6">
    <source>
        <dbReference type="RuleBase" id="RU004168"/>
    </source>
</evidence>
<dbReference type="Gene3D" id="3.30.70.100">
    <property type="match status" value="1"/>
</dbReference>
<keyword evidence="5" id="KW-0378">Hydrolase</keyword>
<reference evidence="9" key="1">
    <citation type="journal article" date="2019" name="Int. J. Syst. Evol. Microbiol.">
        <title>The Global Catalogue of Microorganisms (GCM) 10K type strain sequencing project: providing services to taxonomists for standard genome sequencing and annotation.</title>
        <authorList>
            <consortium name="The Broad Institute Genomics Platform"/>
            <consortium name="The Broad Institute Genome Sequencing Center for Infectious Disease"/>
            <person name="Wu L."/>
            <person name="Ma J."/>
        </authorList>
    </citation>
    <scope>NUCLEOTIDE SEQUENCE [LARGE SCALE GENOMIC DNA]</scope>
    <source>
        <strain evidence="9">JCM 13501</strain>
    </source>
</reference>
<evidence type="ECO:0000313" key="9">
    <source>
        <dbReference type="Proteomes" id="UP000616499"/>
    </source>
</evidence>
<evidence type="ECO:0000259" key="7">
    <source>
        <dbReference type="PROSITE" id="PS51160"/>
    </source>
</evidence>
<name>A0ABQ2GPS8_9PSED</name>
<dbReference type="InterPro" id="IPR020456">
    <property type="entry name" value="Acylphosphatase"/>
</dbReference>
<dbReference type="NCBIfam" id="NF011014">
    <property type="entry name" value="PRK14442.1"/>
    <property type="match status" value="1"/>
</dbReference>
<dbReference type="RefSeq" id="WP_188865619.1">
    <property type="nucleotide sequence ID" value="NZ_BMNW01000003.1"/>
</dbReference>
<evidence type="ECO:0000256" key="2">
    <source>
        <dbReference type="ARBA" id="ARBA00012150"/>
    </source>
</evidence>
<dbReference type="SUPFAM" id="SSF54975">
    <property type="entry name" value="Acylphosphatase/BLUF domain-like"/>
    <property type="match status" value="1"/>
</dbReference>
<feature type="domain" description="Acylphosphatase-like" evidence="7">
    <location>
        <begin position="5"/>
        <end position="91"/>
    </location>
</feature>
<dbReference type="InterPro" id="IPR017968">
    <property type="entry name" value="Acylphosphatase_CS"/>
</dbReference>
<protein>
    <recommendedName>
        <fullName evidence="3 5">acylphosphatase</fullName>
        <ecNumber evidence="2 5">3.6.1.7</ecNumber>
    </recommendedName>
</protein>
<evidence type="ECO:0000256" key="3">
    <source>
        <dbReference type="ARBA" id="ARBA00015991"/>
    </source>
</evidence>
<evidence type="ECO:0000256" key="5">
    <source>
        <dbReference type="PROSITE-ProRule" id="PRU00520"/>
    </source>
</evidence>
<comment type="catalytic activity">
    <reaction evidence="4 5">
        <text>an acyl phosphate + H2O = a carboxylate + phosphate + H(+)</text>
        <dbReference type="Rhea" id="RHEA:14965"/>
        <dbReference type="ChEBI" id="CHEBI:15377"/>
        <dbReference type="ChEBI" id="CHEBI:15378"/>
        <dbReference type="ChEBI" id="CHEBI:29067"/>
        <dbReference type="ChEBI" id="CHEBI:43474"/>
        <dbReference type="ChEBI" id="CHEBI:59918"/>
        <dbReference type="EC" id="3.6.1.7"/>
    </reaction>
</comment>
<dbReference type="InterPro" id="IPR001792">
    <property type="entry name" value="Acylphosphatase-like_dom"/>
</dbReference>
<dbReference type="PROSITE" id="PS00151">
    <property type="entry name" value="ACYLPHOSPHATASE_2"/>
    <property type="match status" value="1"/>
</dbReference>
<dbReference type="EMBL" id="BMNW01000003">
    <property type="protein sequence ID" value="GGM05615.1"/>
    <property type="molecule type" value="Genomic_DNA"/>
</dbReference>
<proteinExistence type="inferred from homology"/>
<dbReference type="PANTHER" id="PTHR47268">
    <property type="entry name" value="ACYLPHOSPHATASE"/>
    <property type="match status" value="1"/>
</dbReference>
<comment type="caution">
    <text evidence="8">The sequence shown here is derived from an EMBL/GenBank/DDBJ whole genome shotgun (WGS) entry which is preliminary data.</text>
</comment>
<dbReference type="Pfam" id="PF00708">
    <property type="entry name" value="Acylphosphatase"/>
    <property type="match status" value="1"/>
</dbReference>
<dbReference type="EC" id="3.6.1.7" evidence="2 5"/>
<gene>
    <name evidence="8" type="primary">acyP</name>
    <name evidence="8" type="ORF">GCM10009425_16200</name>
</gene>
<evidence type="ECO:0000256" key="4">
    <source>
        <dbReference type="ARBA" id="ARBA00047645"/>
    </source>
</evidence>
<evidence type="ECO:0000256" key="1">
    <source>
        <dbReference type="ARBA" id="ARBA00005614"/>
    </source>
</evidence>
<sequence>MSRLAKHIYVDGVVQGVHYRESTREEAERLGITGWVKNLSDGRVEIKAEGEPEALEQFLVWLHHGPAHARVNQVAIQDHSLLGLNDFIVQR</sequence>
<feature type="active site" evidence="5">
    <location>
        <position position="38"/>
    </location>
</feature>
<dbReference type="PRINTS" id="PR00112">
    <property type="entry name" value="ACYLPHPHTASE"/>
</dbReference>
<dbReference type="InterPro" id="IPR036046">
    <property type="entry name" value="Acylphosphatase-like_dom_sf"/>
</dbReference>